<protein>
    <submittedName>
        <fullName evidence="2">GNAT family N-acetyltransferase</fullName>
    </submittedName>
</protein>
<dbReference type="InterPro" id="IPR016181">
    <property type="entry name" value="Acyl_CoA_acyltransferase"/>
</dbReference>
<dbReference type="PANTHER" id="PTHR43792">
    <property type="entry name" value="GNAT FAMILY, PUTATIVE (AFU_ORTHOLOGUE AFUA_3G00765)-RELATED-RELATED"/>
    <property type="match status" value="1"/>
</dbReference>
<dbReference type="GeneID" id="96624643"/>
<dbReference type="AlphaFoldDB" id="A0A7H2BD52"/>
<dbReference type="Pfam" id="PF13302">
    <property type="entry name" value="Acetyltransf_3"/>
    <property type="match status" value="1"/>
</dbReference>
<proteinExistence type="predicted"/>
<dbReference type="GO" id="GO:0016747">
    <property type="term" value="F:acyltransferase activity, transferring groups other than amino-acyl groups"/>
    <property type="evidence" value="ECO:0007669"/>
    <property type="project" value="InterPro"/>
</dbReference>
<reference evidence="2 3" key="1">
    <citation type="submission" date="2020-09" db="EMBL/GenBank/DDBJ databases">
        <title>Investigation of environmental microbes.</title>
        <authorList>
            <person name="Ou Y."/>
            <person name="Kang Q."/>
        </authorList>
    </citation>
    <scope>NUCLEOTIDE SEQUENCE [LARGE SCALE GENOMIC DNA]</scope>
    <source>
        <strain evidence="2 3">KJZ-14</strain>
    </source>
</reference>
<accession>A0A7H2BD52</accession>
<evidence type="ECO:0000313" key="3">
    <source>
        <dbReference type="Proteomes" id="UP000516404"/>
    </source>
</evidence>
<dbReference type="PROSITE" id="PS51186">
    <property type="entry name" value="GNAT"/>
    <property type="match status" value="1"/>
</dbReference>
<evidence type="ECO:0000259" key="1">
    <source>
        <dbReference type="PROSITE" id="PS51186"/>
    </source>
</evidence>
<dbReference type="KEGG" id="rter:IDM49_10370"/>
<sequence length="190" mass="20880">MHPDLIAERFTLRPLREADASAITAACQDPEILKWCMGVPLNYTEETARNYISLTRAAGEQGTELVWGIDASGKLAGIVTLHEIEGPFAELGFWAHPESRGQGLLTEALRVMIGFAFDPQGLGFDALGWTAIYGNDASRHVAEKLGFSDIEFVENGTAGRPDAASAPTRLDAWRATMTRQQWLEKNFRVS</sequence>
<dbReference type="Proteomes" id="UP000516404">
    <property type="component" value="Chromosome"/>
</dbReference>
<feature type="domain" description="N-acetyltransferase" evidence="1">
    <location>
        <begin position="10"/>
        <end position="171"/>
    </location>
</feature>
<dbReference type="EMBL" id="CP061539">
    <property type="protein sequence ID" value="QNV37598.1"/>
    <property type="molecule type" value="Genomic_DNA"/>
</dbReference>
<dbReference type="RefSeq" id="WP_190724449.1">
    <property type="nucleotide sequence ID" value="NZ_CP061539.1"/>
</dbReference>
<dbReference type="InterPro" id="IPR051531">
    <property type="entry name" value="N-acetyltransferase"/>
</dbReference>
<keyword evidence="2" id="KW-0808">Transferase</keyword>
<keyword evidence="3" id="KW-1185">Reference proteome</keyword>
<dbReference type="SUPFAM" id="SSF55729">
    <property type="entry name" value="Acyl-CoA N-acyltransferases (Nat)"/>
    <property type="match status" value="1"/>
</dbReference>
<organism evidence="2 3">
    <name type="scientific">Rothia terrae</name>
    <dbReference type="NCBI Taxonomy" id="396015"/>
    <lineage>
        <taxon>Bacteria</taxon>
        <taxon>Bacillati</taxon>
        <taxon>Actinomycetota</taxon>
        <taxon>Actinomycetes</taxon>
        <taxon>Micrococcales</taxon>
        <taxon>Micrococcaceae</taxon>
        <taxon>Rothia</taxon>
    </lineage>
</organism>
<gene>
    <name evidence="2" type="ORF">IDM49_10370</name>
</gene>
<name>A0A7H2BD52_9MICC</name>
<evidence type="ECO:0000313" key="2">
    <source>
        <dbReference type="EMBL" id="QNV37598.1"/>
    </source>
</evidence>
<dbReference type="InterPro" id="IPR000182">
    <property type="entry name" value="GNAT_dom"/>
</dbReference>
<dbReference type="Gene3D" id="3.40.630.30">
    <property type="match status" value="1"/>
</dbReference>